<dbReference type="AlphaFoldDB" id="A0A177MX17"/>
<feature type="domain" description="Protein FecR C-terminal" evidence="2">
    <location>
        <begin position="279"/>
        <end position="345"/>
    </location>
</feature>
<dbReference type="OrthoDB" id="9771237at2"/>
<evidence type="ECO:0000313" key="4">
    <source>
        <dbReference type="Proteomes" id="UP000077857"/>
    </source>
</evidence>
<dbReference type="InterPro" id="IPR006860">
    <property type="entry name" value="FecR"/>
</dbReference>
<dbReference type="Pfam" id="PF16344">
    <property type="entry name" value="FecR_C"/>
    <property type="match status" value="1"/>
</dbReference>
<reference evidence="3 4" key="1">
    <citation type="submission" date="2016-03" db="EMBL/GenBank/DDBJ databases">
        <authorList>
            <person name="Ploux O."/>
        </authorList>
    </citation>
    <scope>NUCLEOTIDE SEQUENCE [LARGE SCALE GENOMIC DNA]</scope>
    <source>
        <strain evidence="3 4">R-45378</strain>
    </source>
</reference>
<name>A0A177MX17_9GAMM</name>
<dbReference type="Gene3D" id="2.60.120.1440">
    <property type="match status" value="1"/>
</dbReference>
<dbReference type="Gene3D" id="3.55.50.30">
    <property type="match status" value="1"/>
</dbReference>
<dbReference type="Proteomes" id="UP000077857">
    <property type="component" value="Unassembled WGS sequence"/>
</dbReference>
<dbReference type="PIRSF" id="PIRSF018266">
    <property type="entry name" value="FecR"/>
    <property type="match status" value="1"/>
</dbReference>
<feature type="domain" description="FecR protein" evidence="1">
    <location>
        <begin position="115"/>
        <end position="207"/>
    </location>
</feature>
<proteinExistence type="predicted"/>
<dbReference type="RefSeq" id="WP_064042763.1">
    <property type="nucleotide sequence ID" value="NZ_LUUJ01000140.1"/>
</dbReference>
<dbReference type="GO" id="GO:0016989">
    <property type="term" value="F:sigma factor antagonist activity"/>
    <property type="evidence" value="ECO:0007669"/>
    <property type="project" value="TreeGrafter"/>
</dbReference>
<gene>
    <name evidence="3" type="ORF">A1507_22085</name>
</gene>
<evidence type="ECO:0000259" key="1">
    <source>
        <dbReference type="Pfam" id="PF04773"/>
    </source>
</evidence>
<dbReference type="EMBL" id="LUUJ01000140">
    <property type="protein sequence ID" value="OAI10125.1"/>
    <property type="molecule type" value="Genomic_DNA"/>
</dbReference>
<dbReference type="PANTHER" id="PTHR30273:SF2">
    <property type="entry name" value="PROTEIN FECR"/>
    <property type="match status" value="1"/>
</dbReference>
<dbReference type="InterPro" id="IPR012373">
    <property type="entry name" value="Ferrdict_sens_TM"/>
</dbReference>
<evidence type="ECO:0000313" key="3">
    <source>
        <dbReference type="EMBL" id="OAI10125.1"/>
    </source>
</evidence>
<evidence type="ECO:0000259" key="2">
    <source>
        <dbReference type="Pfam" id="PF16344"/>
    </source>
</evidence>
<evidence type="ECO:0008006" key="5">
    <source>
        <dbReference type="Google" id="ProtNLM"/>
    </source>
</evidence>
<dbReference type="InterPro" id="IPR032508">
    <property type="entry name" value="FecR_C"/>
</dbReference>
<accession>A0A177MX17</accession>
<organism evidence="3 4">
    <name type="scientific">Methylomonas koyamae</name>
    <dbReference type="NCBI Taxonomy" id="702114"/>
    <lineage>
        <taxon>Bacteria</taxon>
        <taxon>Pseudomonadati</taxon>
        <taxon>Pseudomonadota</taxon>
        <taxon>Gammaproteobacteria</taxon>
        <taxon>Methylococcales</taxon>
        <taxon>Methylococcaceae</taxon>
        <taxon>Methylomonas</taxon>
    </lineage>
</organism>
<protein>
    <recommendedName>
        <fullName evidence="5">Iron dicitrate transport regulator FecR</fullName>
    </recommendedName>
</protein>
<sequence>MKSTLHLPAGNLQQQAGYWVFAQHNGEWTSTAESQLQAWLAQSDAHRHEYQRALQLWQRLDQFKAADFPLRHSVQRLRAKNLKRRQCLRAVRRHGGTAILVMVSALGLNGYLSTDQYRTAIGQRQSLTLADGSQLVLNTDSQVSVKIGNERREVWLERGEAFFHVAHQADRPFEVIAGNVRVRDIGTGFNVSLAGGETKVTVTEGEVAVHPDAALTGNRRLDRWLHAGRHWLQTALALPDGGGVAVTAGRQWVARGGEFTGPVAADTDKEIAWRDGRAVFELATLEEVLAQVARYHPIEFEFADPDLQPIRVSASFDTGNLTVILNTLQATFPIHIQQIDERRFVVTGAKKPA</sequence>
<dbReference type="Pfam" id="PF04773">
    <property type="entry name" value="FecR"/>
    <property type="match status" value="1"/>
</dbReference>
<comment type="caution">
    <text evidence="3">The sequence shown here is derived from an EMBL/GenBank/DDBJ whole genome shotgun (WGS) entry which is preliminary data.</text>
</comment>
<dbReference type="PANTHER" id="PTHR30273">
    <property type="entry name" value="PERIPLASMIC SIGNAL SENSOR AND SIGMA FACTOR ACTIVATOR FECR-RELATED"/>
    <property type="match status" value="1"/>
</dbReference>